<evidence type="ECO:0000256" key="1">
    <source>
        <dbReference type="SAM" id="SignalP"/>
    </source>
</evidence>
<reference evidence="2 3" key="1">
    <citation type="submission" date="2019-03" db="EMBL/GenBank/DDBJ databases">
        <title>Genomic Encyclopedia of Type Strains, Phase IV (KMG-IV): sequencing the most valuable type-strain genomes for metagenomic binning, comparative biology and taxonomic classification.</title>
        <authorList>
            <person name="Goeker M."/>
        </authorList>
    </citation>
    <scope>NUCLEOTIDE SEQUENCE [LARGE SCALE GENOMIC DNA]</scope>
    <source>
        <strain evidence="2 3">DSM 6770</strain>
    </source>
</reference>
<gene>
    <name evidence="2" type="ORF">C8E00_10756</name>
</gene>
<sequence length="123" mass="13156">MRRRLWGWLVATCMVLSPVGCATTSAPPQTRSLVVEAAPATALDAGVAMLTARGFVIRRADADLGDVEAALAVRPTLAVRYRLEATEQGTRITLSGQRGGQPVPPYVFDALLIDVQERLGELP</sequence>
<evidence type="ECO:0000313" key="3">
    <source>
        <dbReference type="Proteomes" id="UP000295380"/>
    </source>
</evidence>
<dbReference type="AlphaFoldDB" id="A0A4R7NI89"/>
<evidence type="ECO:0000313" key="2">
    <source>
        <dbReference type="EMBL" id="TDU20157.1"/>
    </source>
</evidence>
<dbReference type="OrthoDB" id="6184055at2"/>
<organism evidence="2 3">
    <name type="scientific">Chromohalobacter marismortui</name>
    <dbReference type="NCBI Taxonomy" id="42055"/>
    <lineage>
        <taxon>Bacteria</taxon>
        <taxon>Pseudomonadati</taxon>
        <taxon>Pseudomonadota</taxon>
        <taxon>Gammaproteobacteria</taxon>
        <taxon>Oceanospirillales</taxon>
        <taxon>Halomonadaceae</taxon>
        <taxon>Chromohalobacter</taxon>
    </lineage>
</organism>
<dbReference type="EMBL" id="SOBR01000007">
    <property type="protein sequence ID" value="TDU20157.1"/>
    <property type="molecule type" value="Genomic_DNA"/>
</dbReference>
<feature type="chain" id="PRO_5020844782" description="Lipoprotein" evidence="1">
    <location>
        <begin position="23"/>
        <end position="123"/>
    </location>
</feature>
<dbReference type="RefSeq" id="WP_133698097.1">
    <property type="nucleotide sequence ID" value="NZ_SOBR01000007.1"/>
</dbReference>
<keyword evidence="1" id="KW-0732">Signal</keyword>
<dbReference type="Proteomes" id="UP000295380">
    <property type="component" value="Unassembled WGS sequence"/>
</dbReference>
<accession>A0A4R7NI89</accession>
<proteinExistence type="predicted"/>
<feature type="signal peptide" evidence="1">
    <location>
        <begin position="1"/>
        <end position="22"/>
    </location>
</feature>
<protein>
    <recommendedName>
        <fullName evidence="4">Lipoprotein</fullName>
    </recommendedName>
</protein>
<evidence type="ECO:0008006" key="4">
    <source>
        <dbReference type="Google" id="ProtNLM"/>
    </source>
</evidence>
<comment type="caution">
    <text evidence="2">The sequence shown here is derived from an EMBL/GenBank/DDBJ whole genome shotgun (WGS) entry which is preliminary data.</text>
</comment>
<keyword evidence="3" id="KW-1185">Reference proteome</keyword>
<name>A0A4R7NI89_9GAMM</name>